<evidence type="ECO:0000313" key="3">
    <source>
        <dbReference type="Proteomes" id="UP001458880"/>
    </source>
</evidence>
<dbReference type="EMBL" id="JASPKY010000051">
    <property type="protein sequence ID" value="KAK9745157.1"/>
    <property type="molecule type" value="Genomic_DNA"/>
</dbReference>
<feature type="region of interest" description="Disordered" evidence="1">
    <location>
        <begin position="76"/>
        <end position="101"/>
    </location>
</feature>
<reference evidence="2 3" key="1">
    <citation type="journal article" date="2024" name="BMC Genomics">
        <title>De novo assembly and annotation of Popillia japonica's genome with initial clues to its potential as an invasive pest.</title>
        <authorList>
            <person name="Cucini C."/>
            <person name="Boschi S."/>
            <person name="Funari R."/>
            <person name="Cardaioli E."/>
            <person name="Iannotti N."/>
            <person name="Marturano G."/>
            <person name="Paoli F."/>
            <person name="Bruttini M."/>
            <person name="Carapelli A."/>
            <person name="Frati F."/>
            <person name="Nardi F."/>
        </authorList>
    </citation>
    <scope>NUCLEOTIDE SEQUENCE [LARGE SCALE GENOMIC DNA]</scope>
    <source>
        <strain evidence="2">DMR45628</strain>
    </source>
</reference>
<gene>
    <name evidence="2" type="ORF">QE152_g7166</name>
</gene>
<comment type="caution">
    <text evidence="2">The sequence shown here is derived from an EMBL/GenBank/DDBJ whole genome shotgun (WGS) entry which is preliminary data.</text>
</comment>
<protein>
    <submittedName>
        <fullName evidence="2">Uncharacterized protein</fullName>
    </submittedName>
</protein>
<sequence length="101" mass="11609">MRKNGPHRESRNCQHESLTGKCWKKRASPNTTSKQKLITDWKAYNYNVEIRLCNMTKEERSSNSICTDVIKESYTNTSLKGPEGERNVPNCAGEETATRRD</sequence>
<dbReference type="Proteomes" id="UP001458880">
    <property type="component" value="Unassembled WGS sequence"/>
</dbReference>
<accession>A0AAW1MFP3</accession>
<evidence type="ECO:0000313" key="2">
    <source>
        <dbReference type="EMBL" id="KAK9745157.1"/>
    </source>
</evidence>
<organism evidence="2 3">
    <name type="scientific">Popillia japonica</name>
    <name type="common">Japanese beetle</name>
    <dbReference type="NCBI Taxonomy" id="7064"/>
    <lineage>
        <taxon>Eukaryota</taxon>
        <taxon>Metazoa</taxon>
        <taxon>Ecdysozoa</taxon>
        <taxon>Arthropoda</taxon>
        <taxon>Hexapoda</taxon>
        <taxon>Insecta</taxon>
        <taxon>Pterygota</taxon>
        <taxon>Neoptera</taxon>
        <taxon>Endopterygota</taxon>
        <taxon>Coleoptera</taxon>
        <taxon>Polyphaga</taxon>
        <taxon>Scarabaeiformia</taxon>
        <taxon>Scarabaeidae</taxon>
        <taxon>Rutelinae</taxon>
        <taxon>Popillia</taxon>
    </lineage>
</organism>
<proteinExistence type="predicted"/>
<evidence type="ECO:0000256" key="1">
    <source>
        <dbReference type="SAM" id="MobiDB-lite"/>
    </source>
</evidence>
<dbReference type="AlphaFoldDB" id="A0AAW1MFP3"/>
<keyword evidence="3" id="KW-1185">Reference proteome</keyword>
<name>A0AAW1MFP3_POPJA</name>